<sequence length="122" mass="13932">MSKFYNTPVIGVNVSADFSMVAVLAPNGDIHTKPFKVNHNAQAFDYLLKTIKKVEEEFSVKSALFMEATGIYHLTLFYFLQDNKVNSFVINPLVTNCNKNKNIRKVKNDKIDVEWYSLTGHI</sequence>
<reference evidence="2 3" key="1">
    <citation type="submission" date="2016-10" db="EMBL/GenBank/DDBJ databases">
        <authorList>
            <person name="de Groot N.N."/>
        </authorList>
    </citation>
    <scope>NUCLEOTIDE SEQUENCE [LARGE SCALE GENOMIC DNA]</scope>
    <source>
        <strain evidence="2 3">DSM 18978</strain>
    </source>
</reference>
<dbReference type="STRING" id="1120976.SAMN03080606_04378"/>
<feature type="domain" description="Transposase IS110-like N-terminal" evidence="1">
    <location>
        <begin position="10"/>
        <end position="114"/>
    </location>
</feature>
<dbReference type="Proteomes" id="UP000198636">
    <property type="component" value="Unassembled WGS sequence"/>
</dbReference>
<dbReference type="GO" id="GO:0003677">
    <property type="term" value="F:DNA binding"/>
    <property type="evidence" value="ECO:0007669"/>
    <property type="project" value="InterPro"/>
</dbReference>
<dbReference type="GO" id="GO:0006313">
    <property type="term" value="P:DNA transposition"/>
    <property type="evidence" value="ECO:0007669"/>
    <property type="project" value="InterPro"/>
</dbReference>
<organism evidence="2 3">
    <name type="scientific">Alkaliphilus peptidifermentans DSM 18978</name>
    <dbReference type="NCBI Taxonomy" id="1120976"/>
    <lineage>
        <taxon>Bacteria</taxon>
        <taxon>Bacillati</taxon>
        <taxon>Bacillota</taxon>
        <taxon>Clostridia</taxon>
        <taxon>Peptostreptococcales</taxon>
        <taxon>Natronincolaceae</taxon>
        <taxon>Alkaliphilus</taxon>
    </lineage>
</organism>
<proteinExistence type="predicted"/>
<keyword evidence="3" id="KW-1185">Reference proteome</keyword>
<name>A0A1G5LFG5_9FIRM</name>
<dbReference type="OrthoDB" id="9811278at2"/>
<evidence type="ECO:0000259" key="1">
    <source>
        <dbReference type="Pfam" id="PF01548"/>
    </source>
</evidence>
<dbReference type="Pfam" id="PF01548">
    <property type="entry name" value="DEDD_Tnp_IS110"/>
    <property type="match status" value="1"/>
</dbReference>
<dbReference type="GO" id="GO:0004803">
    <property type="term" value="F:transposase activity"/>
    <property type="evidence" value="ECO:0007669"/>
    <property type="project" value="InterPro"/>
</dbReference>
<evidence type="ECO:0000313" key="2">
    <source>
        <dbReference type="EMBL" id="SCZ11665.1"/>
    </source>
</evidence>
<evidence type="ECO:0000313" key="3">
    <source>
        <dbReference type="Proteomes" id="UP000198636"/>
    </source>
</evidence>
<accession>A0A1G5LFG5</accession>
<dbReference type="RefSeq" id="WP_091547745.1">
    <property type="nucleotide sequence ID" value="NZ_FMUS01000062.1"/>
</dbReference>
<protein>
    <submittedName>
        <fullName evidence="2">Transposase</fullName>
    </submittedName>
</protein>
<dbReference type="EMBL" id="FMUS01000062">
    <property type="protein sequence ID" value="SCZ11665.1"/>
    <property type="molecule type" value="Genomic_DNA"/>
</dbReference>
<gene>
    <name evidence="2" type="ORF">SAMN03080606_04378</name>
</gene>
<dbReference type="AlphaFoldDB" id="A0A1G5LFG5"/>
<dbReference type="InterPro" id="IPR002525">
    <property type="entry name" value="Transp_IS110-like_N"/>
</dbReference>